<dbReference type="Proteomes" id="UP000501568">
    <property type="component" value="Chromosome"/>
</dbReference>
<evidence type="ECO:0000313" key="2">
    <source>
        <dbReference type="Proteomes" id="UP000501568"/>
    </source>
</evidence>
<gene>
    <name evidence="1" type="ORF">G5C33_17425</name>
</gene>
<accession>A0A6G6Y8X4</accession>
<evidence type="ECO:0000313" key="1">
    <source>
        <dbReference type="EMBL" id="QIG81392.1"/>
    </source>
</evidence>
<dbReference type="SUPFAM" id="SSF55469">
    <property type="entry name" value="FMN-dependent nitroreductase-like"/>
    <property type="match status" value="2"/>
</dbReference>
<dbReference type="PANTHER" id="PTHR23026:SF123">
    <property type="entry name" value="NAD(P)H NITROREDUCTASE RV3131-RELATED"/>
    <property type="match status" value="1"/>
</dbReference>
<keyword evidence="2" id="KW-1185">Reference proteome</keyword>
<dbReference type="InterPro" id="IPR050627">
    <property type="entry name" value="Nitroreductase/BluB"/>
</dbReference>
<sequence length="360" mass="38271">MNRRTLLLGGAAAGVSVAGVAGISIAGMGSRSEYDDWARDLRRPLAPDAGPREAVRYAGLAANGHNTQPWRFVLEQDRLRILPDFDRRTPVVDPDDHHLFVSLGAAAENASLALRVMGLGGAPIADDAGAALEIDAGLAEESALLAAVPQRQSSRTLYDGSAIPAEQLRRLQQAAAVPGVRMVLLTDAARRATLRDMIVAGNDMQMADPAFMAELKQWLRFNPASAMRRGDGLFTACTGNPSMPGWIGGPVFDFAFDPGAESDRYAAQADSSAGFAVFFGEKADREHWMRVGHACQRFALAATAAGLAHAFVNQPVEVPALCADLAALAGESVRPDLVIRFGHGPRAPYSPRRPVSQLLA</sequence>
<dbReference type="KEGG" id="spzr:G5C33_17425"/>
<name>A0A6G6Y8X4_9SPHN</name>
<reference evidence="1 2" key="1">
    <citation type="submission" date="2020-02" db="EMBL/GenBank/DDBJ databases">
        <authorList>
            <person name="Zheng R.K."/>
            <person name="Sun C.M."/>
        </authorList>
    </citation>
    <scope>NUCLEOTIDE SEQUENCE [LARGE SCALE GENOMIC DNA]</scope>
    <source>
        <strain evidence="2">zrk23</strain>
    </source>
</reference>
<dbReference type="GO" id="GO:0016491">
    <property type="term" value="F:oxidoreductase activity"/>
    <property type="evidence" value="ECO:0007669"/>
    <property type="project" value="InterPro"/>
</dbReference>
<dbReference type="RefSeq" id="WP_165328318.1">
    <property type="nucleotide sequence ID" value="NZ_CP049109.1"/>
</dbReference>
<dbReference type="InterPro" id="IPR000415">
    <property type="entry name" value="Nitroreductase-like"/>
</dbReference>
<dbReference type="NCBIfam" id="NF047509">
    <property type="entry name" value="Rv3131_FMN_oxido"/>
    <property type="match status" value="1"/>
</dbReference>
<dbReference type="EMBL" id="CP049109">
    <property type="protein sequence ID" value="QIG81392.1"/>
    <property type="molecule type" value="Genomic_DNA"/>
</dbReference>
<dbReference type="Gene3D" id="3.40.109.10">
    <property type="entry name" value="NADH Oxidase"/>
    <property type="match status" value="1"/>
</dbReference>
<dbReference type="PANTHER" id="PTHR23026">
    <property type="entry name" value="NADPH NITROREDUCTASE"/>
    <property type="match status" value="1"/>
</dbReference>
<organism evidence="1 2">
    <name type="scientific">Stakelama tenebrarum</name>
    <dbReference type="NCBI Taxonomy" id="2711215"/>
    <lineage>
        <taxon>Bacteria</taxon>
        <taxon>Pseudomonadati</taxon>
        <taxon>Pseudomonadota</taxon>
        <taxon>Alphaproteobacteria</taxon>
        <taxon>Sphingomonadales</taxon>
        <taxon>Sphingomonadaceae</taxon>
        <taxon>Stakelama</taxon>
    </lineage>
</organism>
<protein>
    <submittedName>
        <fullName evidence="1">Tat pathway signal protein</fullName>
    </submittedName>
</protein>
<dbReference type="AlphaFoldDB" id="A0A6G6Y8X4"/>
<proteinExistence type="predicted"/>